<dbReference type="SUPFAM" id="SSF103473">
    <property type="entry name" value="MFS general substrate transporter"/>
    <property type="match status" value="1"/>
</dbReference>
<dbReference type="GO" id="GO:0022857">
    <property type="term" value="F:transmembrane transporter activity"/>
    <property type="evidence" value="ECO:0007669"/>
    <property type="project" value="InterPro"/>
</dbReference>
<accession>X1JEN4</accession>
<evidence type="ECO:0000256" key="1">
    <source>
        <dbReference type="ARBA" id="ARBA00004651"/>
    </source>
</evidence>
<dbReference type="EMBL" id="BARU01040653">
    <property type="protein sequence ID" value="GAH79950.1"/>
    <property type="molecule type" value="Genomic_DNA"/>
</dbReference>
<keyword evidence="3 6" id="KW-0812">Transmembrane</keyword>
<organism evidence="8">
    <name type="scientific">marine sediment metagenome</name>
    <dbReference type="NCBI Taxonomy" id="412755"/>
    <lineage>
        <taxon>unclassified sequences</taxon>
        <taxon>metagenomes</taxon>
        <taxon>ecological metagenomes</taxon>
    </lineage>
</organism>
<dbReference type="InterPro" id="IPR011701">
    <property type="entry name" value="MFS"/>
</dbReference>
<dbReference type="Pfam" id="PF07690">
    <property type="entry name" value="MFS_1"/>
    <property type="match status" value="1"/>
</dbReference>
<evidence type="ECO:0000256" key="3">
    <source>
        <dbReference type="ARBA" id="ARBA00022692"/>
    </source>
</evidence>
<dbReference type="GO" id="GO:0005886">
    <property type="term" value="C:plasma membrane"/>
    <property type="evidence" value="ECO:0007669"/>
    <property type="project" value="UniProtKB-SubCell"/>
</dbReference>
<dbReference type="PROSITE" id="PS50850">
    <property type="entry name" value="MFS"/>
    <property type="match status" value="1"/>
</dbReference>
<reference evidence="8" key="1">
    <citation type="journal article" date="2014" name="Front. Microbiol.">
        <title>High frequency of phylogenetically diverse reductive dehalogenase-homologous genes in deep subseafloor sedimentary metagenomes.</title>
        <authorList>
            <person name="Kawai M."/>
            <person name="Futagami T."/>
            <person name="Toyoda A."/>
            <person name="Takaki Y."/>
            <person name="Nishi S."/>
            <person name="Hori S."/>
            <person name="Arai W."/>
            <person name="Tsubouchi T."/>
            <person name="Morono Y."/>
            <person name="Uchiyama I."/>
            <person name="Ito T."/>
            <person name="Fujiyama A."/>
            <person name="Inagaki F."/>
            <person name="Takami H."/>
        </authorList>
    </citation>
    <scope>NUCLEOTIDE SEQUENCE</scope>
    <source>
        <strain evidence="8">Expedition CK06-06</strain>
    </source>
</reference>
<sequence>AVTFATIAFIPLFMVDHFGVGEGTAAVFLSIIFSAGLWASPLGGYLSDRLGRVPVTLAASFITGPVIYLLSLVSYSLGIGALLLIIGVVMYIRMPASEAYILGQAPERHRSMIYGIYYSAGMEGGAVLTPVMGYFIDRFGFYSSFTIAGIAVVAVTLICSVFLWGRRD</sequence>
<keyword evidence="2" id="KW-1003">Cell membrane</keyword>
<feature type="transmembrane region" description="Helical" evidence="6">
    <location>
        <begin position="142"/>
        <end position="164"/>
    </location>
</feature>
<gene>
    <name evidence="8" type="ORF">S03H2_62819</name>
</gene>
<feature type="transmembrane region" description="Helical" evidence="6">
    <location>
        <begin position="77"/>
        <end position="94"/>
    </location>
</feature>
<evidence type="ECO:0000256" key="2">
    <source>
        <dbReference type="ARBA" id="ARBA00022475"/>
    </source>
</evidence>
<evidence type="ECO:0000256" key="4">
    <source>
        <dbReference type="ARBA" id="ARBA00022989"/>
    </source>
</evidence>
<name>X1JEN4_9ZZZZ</name>
<feature type="non-terminal residue" evidence="8">
    <location>
        <position position="1"/>
    </location>
</feature>
<protein>
    <recommendedName>
        <fullName evidence="7">Major facilitator superfamily (MFS) profile domain-containing protein</fullName>
    </recommendedName>
</protein>
<dbReference type="PANTHER" id="PTHR43124:SF3">
    <property type="entry name" value="CHLORAMPHENICOL EFFLUX PUMP RV0191"/>
    <property type="match status" value="1"/>
</dbReference>
<evidence type="ECO:0000256" key="6">
    <source>
        <dbReference type="SAM" id="Phobius"/>
    </source>
</evidence>
<dbReference type="InterPro" id="IPR036259">
    <property type="entry name" value="MFS_trans_sf"/>
</dbReference>
<evidence type="ECO:0000259" key="7">
    <source>
        <dbReference type="PROSITE" id="PS50850"/>
    </source>
</evidence>
<feature type="transmembrane region" description="Helical" evidence="6">
    <location>
        <begin position="53"/>
        <end position="71"/>
    </location>
</feature>
<evidence type="ECO:0000256" key="5">
    <source>
        <dbReference type="ARBA" id="ARBA00023136"/>
    </source>
</evidence>
<comment type="subcellular location">
    <subcellularLocation>
        <location evidence="1">Cell membrane</location>
        <topology evidence="1">Multi-pass membrane protein</topology>
    </subcellularLocation>
</comment>
<dbReference type="PANTHER" id="PTHR43124">
    <property type="entry name" value="PURINE EFFLUX PUMP PBUE"/>
    <property type="match status" value="1"/>
</dbReference>
<keyword evidence="5 6" id="KW-0472">Membrane</keyword>
<evidence type="ECO:0000313" key="8">
    <source>
        <dbReference type="EMBL" id="GAH79950.1"/>
    </source>
</evidence>
<proteinExistence type="predicted"/>
<dbReference type="InterPro" id="IPR050189">
    <property type="entry name" value="MFS_Efflux_Transporters"/>
</dbReference>
<dbReference type="AlphaFoldDB" id="X1JEN4"/>
<feature type="transmembrane region" description="Helical" evidence="6">
    <location>
        <begin position="25"/>
        <end position="46"/>
    </location>
</feature>
<dbReference type="InterPro" id="IPR020846">
    <property type="entry name" value="MFS_dom"/>
</dbReference>
<comment type="caution">
    <text evidence="8">The sequence shown here is derived from an EMBL/GenBank/DDBJ whole genome shotgun (WGS) entry which is preliminary data.</text>
</comment>
<keyword evidence="4 6" id="KW-1133">Transmembrane helix</keyword>
<feature type="domain" description="Major facilitator superfamily (MFS) profile" evidence="7">
    <location>
        <begin position="1"/>
        <end position="168"/>
    </location>
</feature>
<feature type="transmembrane region" description="Helical" evidence="6">
    <location>
        <begin position="115"/>
        <end position="136"/>
    </location>
</feature>
<dbReference type="Gene3D" id="1.20.1250.20">
    <property type="entry name" value="MFS general substrate transporter like domains"/>
    <property type="match status" value="1"/>
</dbReference>